<evidence type="ECO:0000256" key="6">
    <source>
        <dbReference type="ARBA" id="ARBA00059466"/>
    </source>
</evidence>
<evidence type="ECO:0000256" key="8">
    <source>
        <dbReference type="PROSITE-ProRule" id="PRU00261"/>
    </source>
</evidence>
<feature type="disulfide bond" evidence="8">
    <location>
        <begin position="80"/>
        <end position="94"/>
    </location>
</feature>
<sequence length="208" mass="21525">MWPFDNVGDVPANYEGVCNDFVNLKMMCPLSFLEEVKRKKMMSTRALALGVAVVLAFAVTTHAQRCGEQGSGMECPNNLCCSQYGYCGMGGDYCGNGCQNGACYTSKRCGSQAGGKLCPNNLCCSQWGYCGLGSEFCGVGCQNGACSTDKPCGKNAGGRACTNNYCCSQWGSCGIGPAYCGAGCQSGGCGAVFAEAIAANSTSTLLKE</sequence>
<evidence type="ECO:0000256" key="7">
    <source>
        <dbReference type="ARBA" id="ARBA00064810"/>
    </source>
</evidence>
<keyword evidence="3" id="KW-0677">Repeat</keyword>
<dbReference type="SMART" id="SM00270">
    <property type="entry name" value="ChtBD1"/>
    <property type="match status" value="3"/>
</dbReference>
<feature type="domain" description="Chitin-binding type-1" evidence="9">
    <location>
        <begin position="106"/>
        <end position="148"/>
    </location>
</feature>
<proteinExistence type="predicted"/>
<feature type="disulfide bond" evidence="8">
    <location>
        <begin position="118"/>
        <end position="130"/>
    </location>
</feature>
<dbReference type="eggNOG" id="ENOG502SEAM">
    <property type="taxonomic scope" value="Eukaryota"/>
</dbReference>
<keyword evidence="2" id="KW-0430">Lectin</keyword>
<dbReference type="InterPro" id="IPR001002">
    <property type="entry name" value="Chitin-bd_1"/>
</dbReference>
<evidence type="ECO:0000256" key="1">
    <source>
        <dbReference type="ARBA" id="ARBA00022669"/>
    </source>
</evidence>
<evidence type="ECO:0000256" key="4">
    <source>
        <dbReference type="ARBA" id="ARBA00023157"/>
    </source>
</evidence>
<dbReference type="OMA" id="LSVCTCA"/>
<evidence type="ECO:0000313" key="10">
    <source>
        <dbReference type="EMBL" id="EMS64751.1"/>
    </source>
</evidence>
<dbReference type="FunFam" id="3.30.60.10:FF:000006">
    <property type="entry name" value="Agglutinin isolectin 1"/>
    <property type="match status" value="2"/>
</dbReference>
<name>M7ZYK4_TRIUA</name>
<dbReference type="PROSITE" id="PS50941">
    <property type="entry name" value="CHIT_BIND_I_2"/>
    <property type="match status" value="3"/>
</dbReference>
<dbReference type="AlphaFoldDB" id="M7ZYK4"/>
<feature type="disulfide bond" evidence="8">
    <location>
        <begin position="66"/>
        <end position="81"/>
    </location>
</feature>
<feature type="disulfide bond" evidence="8">
    <location>
        <begin position="109"/>
        <end position="124"/>
    </location>
</feature>
<comment type="subunit">
    <text evidence="7">Homodimer, u-shaped.</text>
</comment>
<dbReference type="PANTHER" id="PTHR47849">
    <property type="entry name" value="CHITIN-BINDING LECTIN 1"/>
    <property type="match status" value="1"/>
</dbReference>
<feature type="disulfide bond" evidence="8">
    <location>
        <begin position="152"/>
        <end position="167"/>
    </location>
</feature>
<feature type="domain" description="Chitin-binding type-1" evidence="9">
    <location>
        <begin position="149"/>
        <end position="191"/>
    </location>
</feature>
<organism evidence="10">
    <name type="scientific">Triticum urartu</name>
    <name type="common">Red wild einkorn</name>
    <name type="synonym">Crithodium urartu</name>
    <dbReference type="NCBI Taxonomy" id="4572"/>
    <lineage>
        <taxon>Eukaryota</taxon>
        <taxon>Viridiplantae</taxon>
        <taxon>Streptophyta</taxon>
        <taxon>Embryophyta</taxon>
        <taxon>Tracheophyta</taxon>
        <taxon>Spermatophyta</taxon>
        <taxon>Magnoliopsida</taxon>
        <taxon>Liliopsida</taxon>
        <taxon>Poales</taxon>
        <taxon>Poaceae</taxon>
        <taxon>BOP clade</taxon>
        <taxon>Pooideae</taxon>
        <taxon>Triticodae</taxon>
        <taxon>Triticeae</taxon>
        <taxon>Triticinae</taxon>
        <taxon>Triticum</taxon>
    </lineage>
</organism>
<evidence type="ECO:0000256" key="2">
    <source>
        <dbReference type="ARBA" id="ARBA00022734"/>
    </source>
</evidence>
<dbReference type="InterPro" id="IPR036861">
    <property type="entry name" value="Endochitinase-like_sf"/>
</dbReference>
<keyword evidence="1 8" id="KW-0147">Chitin-binding</keyword>
<dbReference type="InterPro" id="IPR018371">
    <property type="entry name" value="Chitin-binding_1_CS"/>
</dbReference>
<dbReference type="SUPFAM" id="SSF57016">
    <property type="entry name" value="Plant lectins/antimicrobial peptides"/>
    <property type="match status" value="3"/>
</dbReference>
<evidence type="ECO:0000256" key="5">
    <source>
        <dbReference type="ARBA" id="ARBA00023283"/>
    </source>
</evidence>
<comment type="caution">
    <text evidence="8">Lacks conserved residue(s) required for the propagation of feature annotation.</text>
</comment>
<protein>
    <submittedName>
        <fullName evidence="10">Agglutinin isolectin 2</fullName>
    </submittedName>
</protein>
<dbReference type="Gene3D" id="3.30.60.10">
    <property type="entry name" value="Endochitinase-like"/>
    <property type="match status" value="3"/>
</dbReference>
<feature type="disulfide bond" evidence="8">
    <location>
        <begin position="123"/>
        <end position="137"/>
    </location>
</feature>
<keyword evidence="4 8" id="KW-1015">Disulfide bond</keyword>
<dbReference type="PROSITE" id="PS00026">
    <property type="entry name" value="CHIT_BIND_I_1"/>
    <property type="match status" value="3"/>
</dbReference>
<feature type="domain" description="Chitin-binding type-1" evidence="9">
    <location>
        <begin position="63"/>
        <end position="105"/>
    </location>
</feature>
<accession>M7ZYK4</accession>
<dbReference type="CDD" id="cd00035">
    <property type="entry name" value="ChtBD1"/>
    <property type="match status" value="3"/>
</dbReference>
<keyword evidence="5" id="KW-0873">Pyrrolidone carboxylic acid</keyword>
<dbReference type="Pfam" id="PF00187">
    <property type="entry name" value="Chitin_bind_1"/>
    <property type="match status" value="3"/>
</dbReference>
<evidence type="ECO:0000259" key="9">
    <source>
        <dbReference type="PROSITE" id="PS50941"/>
    </source>
</evidence>
<dbReference type="EMBL" id="KD052364">
    <property type="protein sequence ID" value="EMS64751.1"/>
    <property type="molecule type" value="Genomic_DNA"/>
</dbReference>
<comment type="function">
    <text evidence="6">N-acetyl-D-glucosamine / N-acetyl-D-neuraminic acid binding lectin.</text>
</comment>
<dbReference type="GO" id="GO:0008061">
    <property type="term" value="F:chitin binding"/>
    <property type="evidence" value="ECO:0007669"/>
    <property type="project" value="UniProtKB-UniRule"/>
</dbReference>
<dbReference type="STRING" id="4572.M7ZYK4"/>
<dbReference type="PRINTS" id="PR00451">
    <property type="entry name" value="CHITINBINDNG"/>
</dbReference>
<feature type="disulfide bond" evidence="8">
    <location>
        <begin position="161"/>
        <end position="173"/>
    </location>
</feature>
<feature type="disulfide bond" evidence="8">
    <location>
        <begin position="75"/>
        <end position="87"/>
    </location>
</feature>
<dbReference type="PANTHER" id="PTHR47849:SF8">
    <property type="entry name" value="LECTIN"/>
    <property type="match status" value="1"/>
</dbReference>
<dbReference type="GO" id="GO:0030246">
    <property type="term" value="F:carbohydrate binding"/>
    <property type="evidence" value="ECO:0007669"/>
    <property type="project" value="UniProtKB-KW"/>
</dbReference>
<reference evidence="10" key="1">
    <citation type="journal article" date="2013" name="Nature">
        <title>Draft genome of the wheat A-genome progenitor Triticum urartu.</title>
        <authorList>
            <person name="Ling H.Q."/>
            <person name="Zhao S."/>
            <person name="Liu D."/>
            <person name="Wang J."/>
            <person name="Sun H."/>
            <person name="Zhang C."/>
            <person name="Fan H."/>
            <person name="Li D."/>
            <person name="Dong L."/>
            <person name="Tao Y."/>
            <person name="Gao C."/>
            <person name="Wu H."/>
            <person name="Li Y."/>
            <person name="Cui Y."/>
            <person name="Guo X."/>
            <person name="Zheng S."/>
            <person name="Wang B."/>
            <person name="Yu K."/>
            <person name="Liang Q."/>
            <person name="Yang W."/>
            <person name="Lou X."/>
            <person name="Chen J."/>
            <person name="Feng M."/>
            <person name="Jian J."/>
            <person name="Zhang X."/>
            <person name="Luo G."/>
            <person name="Jiang Y."/>
            <person name="Liu J."/>
            <person name="Wang Z."/>
            <person name="Sha Y."/>
            <person name="Zhang B."/>
            <person name="Wu H."/>
            <person name="Tang D."/>
            <person name="Shen Q."/>
            <person name="Xue P."/>
            <person name="Zou S."/>
            <person name="Wang X."/>
            <person name="Liu X."/>
            <person name="Wang F."/>
            <person name="Yang Y."/>
            <person name="An X."/>
            <person name="Dong Z."/>
            <person name="Zhang K."/>
            <person name="Zhang X."/>
            <person name="Luo M.C."/>
            <person name="Dvorak J."/>
            <person name="Tong Y."/>
            <person name="Wang J."/>
            <person name="Yang H."/>
            <person name="Li Z."/>
            <person name="Wang D."/>
            <person name="Zhang A."/>
            <person name="Wang J."/>
        </authorList>
    </citation>
    <scope>NUCLEOTIDE SEQUENCE</scope>
</reference>
<evidence type="ECO:0000256" key="3">
    <source>
        <dbReference type="ARBA" id="ARBA00022737"/>
    </source>
</evidence>
<feature type="disulfide bond" evidence="8">
    <location>
        <begin position="166"/>
        <end position="180"/>
    </location>
</feature>
<gene>
    <name evidence="10" type="ORF">TRIUR3_01021</name>
</gene>